<dbReference type="Gene3D" id="2.40.160.20">
    <property type="match status" value="1"/>
</dbReference>
<dbReference type="OrthoDB" id="945117at2"/>
<dbReference type="Pfam" id="PF13505">
    <property type="entry name" value="OMP_b-brl"/>
    <property type="match status" value="1"/>
</dbReference>
<dbReference type="RefSeq" id="WP_116724739.1">
    <property type="nucleotide sequence ID" value="NZ_QCZI01000007.1"/>
</dbReference>
<protein>
    <submittedName>
        <fullName evidence="4">Porin family protein</fullName>
    </submittedName>
</protein>
<keyword evidence="1 2" id="KW-0732">Signal</keyword>
<keyword evidence="5" id="KW-1185">Reference proteome</keyword>
<evidence type="ECO:0000259" key="3">
    <source>
        <dbReference type="Pfam" id="PF13505"/>
    </source>
</evidence>
<accession>A0A2U1JKM6</accession>
<proteinExistence type="predicted"/>
<dbReference type="InterPro" id="IPR027385">
    <property type="entry name" value="Beta-barrel_OMP"/>
</dbReference>
<dbReference type="Proteomes" id="UP000245449">
    <property type="component" value="Unassembled WGS sequence"/>
</dbReference>
<evidence type="ECO:0000313" key="5">
    <source>
        <dbReference type="Proteomes" id="UP000245449"/>
    </source>
</evidence>
<dbReference type="EMBL" id="QCZI01000007">
    <property type="protein sequence ID" value="PWA05428.1"/>
    <property type="molecule type" value="Genomic_DNA"/>
</dbReference>
<evidence type="ECO:0000256" key="2">
    <source>
        <dbReference type="SAM" id="SignalP"/>
    </source>
</evidence>
<feature type="chain" id="PRO_5015433411" evidence="2">
    <location>
        <begin position="20"/>
        <end position="201"/>
    </location>
</feature>
<evidence type="ECO:0000256" key="1">
    <source>
        <dbReference type="ARBA" id="ARBA00022729"/>
    </source>
</evidence>
<dbReference type="AlphaFoldDB" id="A0A2U1JKM6"/>
<reference evidence="4 5" key="1">
    <citation type="submission" date="2018-04" db="EMBL/GenBank/DDBJ databases">
        <title>Flavobacterium sp. nov., isolated from glacier ice.</title>
        <authorList>
            <person name="Liu Q."/>
            <person name="Xin Y.-H."/>
        </authorList>
    </citation>
    <scope>NUCLEOTIDE SEQUENCE [LARGE SCALE GENOMIC DNA]</scope>
    <source>
        <strain evidence="4 5">RB1R5</strain>
    </source>
</reference>
<organism evidence="4 5">
    <name type="scientific">Flavobacterium psychrotolerans</name>
    <dbReference type="NCBI Taxonomy" id="2169410"/>
    <lineage>
        <taxon>Bacteria</taxon>
        <taxon>Pseudomonadati</taxon>
        <taxon>Bacteroidota</taxon>
        <taxon>Flavobacteriia</taxon>
        <taxon>Flavobacteriales</taxon>
        <taxon>Flavobacteriaceae</taxon>
        <taxon>Flavobacterium</taxon>
    </lineage>
</organism>
<name>A0A2U1JKM6_9FLAO</name>
<feature type="signal peptide" evidence="2">
    <location>
        <begin position="1"/>
        <end position="19"/>
    </location>
</feature>
<gene>
    <name evidence="4" type="ORF">DB895_07475</name>
</gene>
<evidence type="ECO:0000313" key="4">
    <source>
        <dbReference type="EMBL" id="PWA05428.1"/>
    </source>
</evidence>
<comment type="caution">
    <text evidence="4">The sequence shown here is derived from an EMBL/GenBank/DDBJ whole genome shotgun (WGS) entry which is preliminary data.</text>
</comment>
<dbReference type="InterPro" id="IPR011250">
    <property type="entry name" value="OMP/PagP_B-barrel"/>
</dbReference>
<dbReference type="SUPFAM" id="SSF56925">
    <property type="entry name" value="OMPA-like"/>
    <property type="match status" value="1"/>
</dbReference>
<sequence>MKQIILSVVALLAFGMANAQDKKETREGFGKGDLFISGGVSYGSSNDKSAEVKTSGFEIAPKVGFFVTEKIAIGARLGFTTNKVEDHNVTTVDGNTFAMGVFGRYYCTPADKFSVFTNLGFDYSSSKNKLAPSSSDKLNGFEIGLQPGVSYFLSKCFAMEATYGNLGYQTEKSNASGAKSTGTFGIDLDLRSISFGLVYKL</sequence>
<feature type="domain" description="Outer membrane protein beta-barrel" evidence="3">
    <location>
        <begin position="8"/>
        <end position="200"/>
    </location>
</feature>